<dbReference type="Proteomes" id="UP000053477">
    <property type="component" value="Unassembled WGS sequence"/>
</dbReference>
<accession>A0A0H2SSX9</accession>
<dbReference type="EMBL" id="KQ085883">
    <property type="protein sequence ID" value="KLO20241.1"/>
    <property type="molecule type" value="Genomic_DNA"/>
</dbReference>
<reference evidence="1 2" key="1">
    <citation type="submission" date="2015-04" db="EMBL/GenBank/DDBJ databases">
        <title>Complete genome sequence of Schizopora paradoxa KUC8140, a cosmopolitan wood degrader in East Asia.</title>
        <authorList>
            <consortium name="DOE Joint Genome Institute"/>
            <person name="Min B."/>
            <person name="Park H."/>
            <person name="Jang Y."/>
            <person name="Kim J.-J."/>
            <person name="Kim K.H."/>
            <person name="Pangilinan J."/>
            <person name="Lipzen A."/>
            <person name="Riley R."/>
            <person name="Grigoriev I.V."/>
            <person name="Spatafora J.W."/>
            <person name="Choi I.-G."/>
        </authorList>
    </citation>
    <scope>NUCLEOTIDE SEQUENCE [LARGE SCALE GENOMIC DNA]</scope>
    <source>
        <strain evidence="1 2">KUC8140</strain>
    </source>
</reference>
<evidence type="ECO:0000313" key="1">
    <source>
        <dbReference type="EMBL" id="KLO20241.1"/>
    </source>
</evidence>
<gene>
    <name evidence="1" type="ORF">SCHPADRAFT_934835</name>
</gene>
<dbReference type="InParanoid" id="A0A0H2SSX9"/>
<protein>
    <submittedName>
        <fullName evidence="1">Uncharacterized protein</fullName>
    </submittedName>
</protein>
<sequence>MANSNSTSHSRFLPSISYVLSKPEHEQIEMDDLKCKRTRSHGSLVREHNSEVDWSMRTIDRSESSEEHDPSRLQTVSVHFRELGHFKIPYHTRQIDELREVLYFHPFDIPKRVPLGSFAVEGSESFRSMIVVIESRDKHLKDKLTNMTHTLRKKLIRFGYFLKSFVRRDE</sequence>
<organism evidence="1 2">
    <name type="scientific">Schizopora paradoxa</name>
    <dbReference type="NCBI Taxonomy" id="27342"/>
    <lineage>
        <taxon>Eukaryota</taxon>
        <taxon>Fungi</taxon>
        <taxon>Dikarya</taxon>
        <taxon>Basidiomycota</taxon>
        <taxon>Agaricomycotina</taxon>
        <taxon>Agaricomycetes</taxon>
        <taxon>Hymenochaetales</taxon>
        <taxon>Schizoporaceae</taxon>
        <taxon>Schizopora</taxon>
    </lineage>
</organism>
<name>A0A0H2SSX9_9AGAM</name>
<dbReference type="AlphaFoldDB" id="A0A0H2SSX9"/>
<evidence type="ECO:0000313" key="2">
    <source>
        <dbReference type="Proteomes" id="UP000053477"/>
    </source>
</evidence>
<keyword evidence="2" id="KW-1185">Reference proteome</keyword>
<proteinExistence type="predicted"/>